<evidence type="ECO:0000256" key="5">
    <source>
        <dbReference type="ARBA" id="ARBA00023180"/>
    </source>
</evidence>
<evidence type="ECO:0000256" key="1">
    <source>
        <dbReference type="ARBA" id="ARBA00011079"/>
    </source>
</evidence>
<dbReference type="InterPro" id="IPR008758">
    <property type="entry name" value="Peptidase_S28"/>
</dbReference>
<dbReference type="Pfam" id="PF05577">
    <property type="entry name" value="Peptidase_S28"/>
    <property type="match status" value="2"/>
</dbReference>
<feature type="signal peptide" evidence="6">
    <location>
        <begin position="1"/>
        <end position="19"/>
    </location>
</feature>
<dbReference type="GO" id="GO:0005768">
    <property type="term" value="C:endosome"/>
    <property type="evidence" value="ECO:0007669"/>
    <property type="project" value="TreeGrafter"/>
</dbReference>
<keyword evidence="5" id="KW-0325">Glycoprotein</keyword>
<dbReference type="PANTHER" id="PTHR11010">
    <property type="entry name" value="PROTEASE S28 PRO-X CARBOXYPEPTIDASE-RELATED"/>
    <property type="match status" value="1"/>
</dbReference>
<dbReference type="Gene3D" id="1.20.120.980">
    <property type="entry name" value="Serine carboxypeptidase S28, SKS domain"/>
    <property type="match status" value="2"/>
</dbReference>
<dbReference type="Gene3D" id="3.40.50.1820">
    <property type="entry name" value="alpha/beta hydrolase"/>
    <property type="match status" value="2"/>
</dbReference>
<comment type="similarity">
    <text evidence="1">Belongs to the peptidase S28 family.</text>
</comment>
<evidence type="ECO:0000256" key="6">
    <source>
        <dbReference type="SAM" id="SignalP"/>
    </source>
</evidence>
<evidence type="ECO:0008006" key="9">
    <source>
        <dbReference type="Google" id="ProtNLM"/>
    </source>
</evidence>
<keyword evidence="3 6" id="KW-0732">Signal</keyword>
<evidence type="ECO:0000313" key="7">
    <source>
        <dbReference type="EMBL" id="KAG5837339.1"/>
    </source>
</evidence>
<accession>A0A9D3LX12</accession>
<sequence>MHISPVCVYLLLLVNFAYSGRVMRKMKEYVHRAQHQRAKEHLLMRATSGKAHVNDIKEGVIHQPLDHFAGQSSETFPQRYFINEEHWDRPNGPVFLYIGGEAAISTYSVMAGHHVAMAEEHRALLVALEHRFYGTSINPDGLQTKKLSYLRSQNNLADLVAFHQFISQTYGLSHKNTWISFGGSYPGSLSAWFRGKFPHLIYGAVASSAPIKAKLDFSTYNKVVGESLMNEAVGGSEKCLGTVREAFAAVEAKLLGAIRRRLCTIITNASEAFKQEEEAYDRLVKLVKIYQDRAGESCLQTSFAQSVQELNDTTVKPSGVGERQWLYQTCTEFGYYQTCENASCPFSRMLTLQAQTVLCPLLFGVSQSSLASNVAFTNKYYGGDHPLTHRVLYVNGDIDPWHALSMLRNGTAKADKDRAILIGGTAHCADMSSARSGDPPTLTEARREIEMHVASWLKSATWEHL</sequence>
<dbReference type="InterPro" id="IPR029058">
    <property type="entry name" value="AB_hydrolase_fold"/>
</dbReference>
<organism evidence="7 8">
    <name type="scientific">Anguilla anguilla</name>
    <name type="common">European freshwater eel</name>
    <name type="synonym">Muraena anguilla</name>
    <dbReference type="NCBI Taxonomy" id="7936"/>
    <lineage>
        <taxon>Eukaryota</taxon>
        <taxon>Metazoa</taxon>
        <taxon>Chordata</taxon>
        <taxon>Craniata</taxon>
        <taxon>Vertebrata</taxon>
        <taxon>Euteleostomi</taxon>
        <taxon>Actinopterygii</taxon>
        <taxon>Neopterygii</taxon>
        <taxon>Teleostei</taxon>
        <taxon>Anguilliformes</taxon>
        <taxon>Anguillidae</taxon>
        <taxon>Anguilla</taxon>
    </lineage>
</organism>
<evidence type="ECO:0000256" key="2">
    <source>
        <dbReference type="ARBA" id="ARBA00022670"/>
    </source>
</evidence>
<dbReference type="SUPFAM" id="SSF53474">
    <property type="entry name" value="alpha/beta-Hydrolases"/>
    <property type="match status" value="1"/>
</dbReference>
<dbReference type="Proteomes" id="UP001044222">
    <property type="component" value="Chromosome 13"/>
</dbReference>
<dbReference type="PANTHER" id="PTHR11010:SF11">
    <property type="entry name" value="THYMUS-SPECIFIC SERINE PROTEASE"/>
    <property type="match status" value="1"/>
</dbReference>
<dbReference type="InterPro" id="IPR042269">
    <property type="entry name" value="Ser_carbopepase_S28_SKS"/>
</dbReference>
<keyword evidence="2" id="KW-0645">Protease</keyword>
<evidence type="ECO:0000256" key="4">
    <source>
        <dbReference type="ARBA" id="ARBA00022801"/>
    </source>
</evidence>
<dbReference type="GO" id="GO:0006508">
    <property type="term" value="P:proteolysis"/>
    <property type="evidence" value="ECO:0007669"/>
    <property type="project" value="UniProtKB-KW"/>
</dbReference>
<dbReference type="GO" id="GO:0008239">
    <property type="term" value="F:dipeptidyl-peptidase activity"/>
    <property type="evidence" value="ECO:0007669"/>
    <property type="project" value="TreeGrafter"/>
</dbReference>
<dbReference type="GO" id="GO:0070008">
    <property type="term" value="F:serine-type exopeptidase activity"/>
    <property type="evidence" value="ECO:0007669"/>
    <property type="project" value="InterPro"/>
</dbReference>
<protein>
    <recommendedName>
        <fullName evidence="9">Thymus-specific serine protease</fullName>
    </recommendedName>
</protein>
<proteinExistence type="inferred from homology"/>
<keyword evidence="8" id="KW-1185">Reference proteome</keyword>
<dbReference type="EMBL" id="JAFIRN010000013">
    <property type="protein sequence ID" value="KAG5837339.1"/>
    <property type="molecule type" value="Genomic_DNA"/>
</dbReference>
<gene>
    <name evidence="7" type="ORF">ANANG_G00238230</name>
</gene>
<name>A0A9D3LX12_ANGAN</name>
<evidence type="ECO:0000313" key="8">
    <source>
        <dbReference type="Proteomes" id="UP001044222"/>
    </source>
</evidence>
<feature type="chain" id="PRO_5038888438" description="Thymus-specific serine protease" evidence="6">
    <location>
        <begin position="20"/>
        <end position="465"/>
    </location>
</feature>
<evidence type="ECO:0000256" key="3">
    <source>
        <dbReference type="ARBA" id="ARBA00022729"/>
    </source>
</evidence>
<dbReference type="AlphaFoldDB" id="A0A9D3LX12"/>
<comment type="caution">
    <text evidence="7">The sequence shown here is derived from an EMBL/GenBank/DDBJ whole genome shotgun (WGS) entry which is preliminary data.</text>
</comment>
<reference evidence="7" key="1">
    <citation type="submission" date="2021-01" db="EMBL/GenBank/DDBJ databases">
        <title>A chromosome-scale assembly of European eel, Anguilla anguilla.</title>
        <authorList>
            <person name="Henkel C."/>
            <person name="Jong-Raadsen S.A."/>
            <person name="Dufour S."/>
            <person name="Weltzien F.-A."/>
            <person name="Palstra A.P."/>
            <person name="Pelster B."/>
            <person name="Spaink H.P."/>
            <person name="Van Den Thillart G.E."/>
            <person name="Jansen H."/>
            <person name="Zahm M."/>
            <person name="Klopp C."/>
            <person name="Cedric C."/>
            <person name="Louis A."/>
            <person name="Berthelot C."/>
            <person name="Parey E."/>
            <person name="Roest Crollius H."/>
            <person name="Montfort J."/>
            <person name="Robinson-Rechavi M."/>
            <person name="Bucao C."/>
            <person name="Bouchez O."/>
            <person name="Gislard M."/>
            <person name="Lluch J."/>
            <person name="Milhes M."/>
            <person name="Lampietro C."/>
            <person name="Lopez Roques C."/>
            <person name="Donnadieu C."/>
            <person name="Braasch I."/>
            <person name="Desvignes T."/>
            <person name="Postlethwait J."/>
            <person name="Bobe J."/>
            <person name="Guiguen Y."/>
            <person name="Dirks R."/>
        </authorList>
    </citation>
    <scope>NUCLEOTIDE SEQUENCE</scope>
    <source>
        <strain evidence="7">Tag_6206</strain>
        <tissue evidence="7">Liver</tissue>
    </source>
</reference>
<dbReference type="GO" id="GO:0005764">
    <property type="term" value="C:lysosome"/>
    <property type="evidence" value="ECO:0007669"/>
    <property type="project" value="TreeGrafter"/>
</dbReference>
<keyword evidence="4" id="KW-0378">Hydrolase</keyword>